<evidence type="ECO:0000313" key="1">
    <source>
        <dbReference type="EMBL" id="CAJ2513157.1"/>
    </source>
</evidence>
<dbReference type="Proteomes" id="UP001295740">
    <property type="component" value="Unassembled WGS sequence"/>
</dbReference>
<name>A0AAI8YMX7_9PEZI</name>
<gene>
    <name evidence="1" type="ORF">KHLLAP_LOCUS13625</name>
</gene>
<dbReference type="AlphaFoldDB" id="A0AAI8YMX7"/>
<proteinExistence type="predicted"/>
<comment type="caution">
    <text evidence="1">The sequence shown here is derived from an EMBL/GenBank/DDBJ whole genome shotgun (WGS) entry which is preliminary data.</text>
</comment>
<protein>
    <submittedName>
        <fullName evidence="1">Uu.00g012760.m01.CDS01</fullName>
    </submittedName>
</protein>
<organism evidence="1 2">
    <name type="scientific">Anthostomella pinea</name>
    <dbReference type="NCBI Taxonomy" id="933095"/>
    <lineage>
        <taxon>Eukaryota</taxon>
        <taxon>Fungi</taxon>
        <taxon>Dikarya</taxon>
        <taxon>Ascomycota</taxon>
        <taxon>Pezizomycotina</taxon>
        <taxon>Sordariomycetes</taxon>
        <taxon>Xylariomycetidae</taxon>
        <taxon>Xylariales</taxon>
        <taxon>Xylariaceae</taxon>
        <taxon>Anthostomella</taxon>
    </lineage>
</organism>
<accession>A0AAI8YMX7</accession>
<sequence>MLDGHGRENYTLLVNAHELYLQGYLDQERARTDGTFAQAVADGVSRMPAAMSLFIGNYNEERTWLYSDADSFTQAMGTPTRLTNYMVQPMDWEEADENGLSYQPFVEVVGQVTSAICKTGVMLTDIDYRIAPVGDVSHYCGDLQDINDLSIAMRQLKKFTFRPSPLRSRSPNFSSWDIFQWEHLRCFLEAFIDNNSIESIDINLQFFWQGATQVPPGSSPGSLLLTRKWPRLRKFFFEGPLHLEELRRFLAGVQQRVTLQLSRVSVLSGLWVDVLDTMRTYNQHLRRFSKITSPRGADSRLFRMSEFLNSFTVTTVQAPSIFTEFCPPTISGNRAGKRKLQVALEGVGRLPTAYDADMEGLMVTAVSEPNH</sequence>
<dbReference type="EMBL" id="CAUWAG010000020">
    <property type="protein sequence ID" value="CAJ2513157.1"/>
    <property type="molecule type" value="Genomic_DNA"/>
</dbReference>
<evidence type="ECO:0000313" key="2">
    <source>
        <dbReference type="Proteomes" id="UP001295740"/>
    </source>
</evidence>
<reference evidence="1" key="1">
    <citation type="submission" date="2023-10" db="EMBL/GenBank/DDBJ databases">
        <authorList>
            <person name="Hackl T."/>
        </authorList>
    </citation>
    <scope>NUCLEOTIDE SEQUENCE</scope>
</reference>
<keyword evidence="2" id="KW-1185">Reference proteome</keyword>